<dbReference type="PANTHER" id="PTHR41248">
    <property type="entry name" value="NORD PROTEIN"/>
    <property type="match status" value="1"/>
</dbReference>
<sequence length="606" mass="65977">MTIGEMSPGYLGCRGSRHAMSDTSDLRVDRLAILGSAIAGRRLVIRREPGQPTHTDGTSIVVDPHAEFADIRDGVVAQAALLAGGALRKDLMIRLARHRSAVIERYLSLELDRTVTQLQHVLPGTTIRRLASRTSKTAQRISHDADESLELAQGREPVAAPPDWCGTLLPDRLRRVDEEDLRAAPTDADLRRLGEVADDPEDDDGGEDSKILKLLSAPGLNNPLGDALQKLMGMGRRSPDKNQGGAELPAGTQRLGTVGRHARRAPQGRLGQFVSAFSAPPPAHGVSYPEWDCYAGEYRPDWCTAAEYDPADHDDVADSVPTGTSLRRPLARVGLQAQRHRRQQDGDGLDPSAIVDYAVHRSLGDHPDPNIFEHSRLSQRELSVLVLLDCSGSTAEHTAGHVVFEEERALAGEFTAALCRLGDRVGTFGFYSRGRHAVTFLRIKDFNAGFDAAAKHRLAAVQPSGFTRIGAAIRHATHLLESRALAKNMILVVIGDGLPYDDGYEDRYARADARQAIEEAIDRGIGVVGLGIRSSTEPEVLQEVWSVAPFRVVDDLTDVTRHVRGLLGAALAVTRSNGRRREVQTVGHRELRRAVSAAASRRNSYV</sequence>
<dbReference type="AlphaFoldDB" id="A0A7I7UFX7"/>
<reference evidence="3 4" key="1">
    <citation type="journal article" date="2019" name="Emerg. Microbes Infect.">
        <title>Comprehensive subspecies identification of 175 nontuberculous mycobacteria species based on 7547 genomic profiles.</title>
        <authorList>
            <person name="Matsumoto Y."/>
            <person name="Kinjo T."/>
            <person name="Motooka D."/>
            <person name="Nabeya D."/>
            <person name="Jung N."/>
            <person name="Uechi K."/>
            <person name="Horii T."/>
            <person name="Iida T."/>
            <person name="Fujita J."/>
            <person name="Nakamura S."/>
        </authorList>
    </citation>
    <scope>NUCLEOTIDE SEQUENCE [LARGE SCALE GENOMIC DNA]</scope>
    <source>
        <strain evidence="3 4">JCM 6370</strain>
    </source>
</reference>
<dbReference type="PANTHER" id="PTHR41248:SF1">
    <property type="entry name" value="NORD PROTEIN"/>
    <property type="match status" value="1"/>
</dbReference>
<dbReference type="InterPro" id="IPR036465">
    <property type="entry name" value="vWFA_dom_sf"/>
</dbReference>
<dbReference type="Gene3D" id="3.40.50.410">
    <property type="entry name" value="von Willebrand factor, type A domain"/>
    <property type="match status" value="1"/>
</dbReference>
<gene>
    <name evidence="3" type="ORF">MPUL_13800</name>
</gene>
<dbReference type="Proteomes" id="UP000467252">
    <property type="component" value="Chromosome"/>
</dbReference>
<dbReference type="InterPro" id="IPR002035">
    <property type="entry name" value="VWF_A"/>
</dbReference>
<proteinExistence type="predicted"/>
<protein>
    <recommendedName>
        <fullName evidence="2">VWFA domain-containing protein</fullName>
    </recommendedName>
</protein>
<feature type="region of interest" description="Disordered" evidence="1">
    <location>
        <begin position="133"/>
        <end position="163"/>
    </location>
</feature>
<dbReference type="SMART" id="SM00327">
    <property type="entry name" value="VWA"/>
    <property type="match status" value="1"/>
</dbReference>
<evidence type="ECO:0000259" key="2">
    <source>
        <dbReference type="PROSITE" id="PS50234"/>
    </source>
</evidence>
<dbReference type="SUPFAM" id="SSF53300">
    <property type="entry name" value="vWA-like"/>
    <property type="match status" value="1"/>
</dbReference>
<evidence type="ECO:0000313" key="4">
    <source>
        <dbReference type="Proteomes" id="UP000467252"/>
    </source>
</evidence>
<dbReference type="InterPro" id="IPR051928">
    <property type="entry name" value="NorD/CobT"/>
</dbReference>
<accession>A0A7I7UFX7</accession>
<keyword evidence="4" id="KW-1185">Reference proteome</keyword>
<dbReference type="EMBL" id="AP022599">
    <property type="protein sequence ID" value="BBY80222.1"/>
    <property type="molecule type" value="Genomic_DNA"/>
</dbReference>
<name>A0A7I7UFX7_MYCPV</name>
<dbReference type="PROSITE" id="PS50234">
    <property type="entry name" value="VWFA"/>
    <property type="match status" value="1"/>
</dbReference>
<evidence type="ECO:0000256" key="1">
    <source>
        <dbReference type="SAM" id="MobiDB-lite"/>
    </source>
</evidence>
<organism evidence="3 4">
    <name type="scientific">Mycolicibacterium pulveris</name>
    <name type="common">Mycobacterium pulveris</name>
    <dbReference type="NCBI Taxonomy" id="36813"/>
    <lineage>
        <taxon>Bacteria</taxon>
        <taxon>Bacillati</taxon>
        <taxon>Actinomycetota</taxon>
        <taxon>Actinomycetes</taxon>
        <taxon>Mycobacteriales</taxon>
        <taxon>Mycobacteriaceae</taxon>
        <taxon>Mycolicibacterium</taxon>
    </lineage>
</organism>
<feature type="domain" description="VWFA" evidence="2">
    <location>
        <begin position="383"/>
        <end position="567"/>
    </location>
</feature>
<dbReference type="Pfam" id="PF00092">
    <property type="entry name" value="VWA"/>
    <property type="match status" value="1"/>
</dbReference>
<evidence type="ECO:0000313" key="3">
    <source>
        <dbReference type="EMBL" id="BBY80222.1"/>
    </source>
</evidence>